<sequence length="360" mass="41943">MFIKEDDLKLNDWQFSQRKFLPWQVKLKLTKTRIQEWYDSWNGQVYVSYSGGLDSTVLLHLIREVIGDDVPAVFSNTGLEFPEIVRFARRADGEFIEIYPRDKSGKRIYFRDVIMKEGYPLVSKETATKLRKLRHGNLSDKHRNYLLNGDERGKFGMLPKKWRILLNAPFETSEKCCDVMKKKPFKQYVKDTGRYPFIGVTQDEGFRRAHQYAHTGGAAMTGQISLVDYIHDRDDVTFGGCGRCVCRSCLYWWSGRCPYNGCYDDHRAEVDPYDKAHPDKPPRTVWSHWDKPGEQAHWCRGGTFYPIHYCPEFVKYKGQQVKECLKAMVSVFQDGYIVCSLVDTLGCTACYQEFEESLED</sequence>
<dbReference type="SUPFAM" id="SSF52402">
    <property type="entry name" value="Adenine nucleotide alpha hydrolases-like"/>
    <property type="match status" value="1"/>
</dbReference>
<name>A0ABQ0BEH0_9FIRM</name>
<proteinExistence type="predicted"/>
<dbReference type="Gene3D" id="3.40.50.620">
    <property type="entry name" value="HUPs"/>
    <property type="match status" value="1"/>
</dbReference>
<dbReference type="PANTHER" id="PTHR43196:SF2">
    <property type="entry name" value="PHOSPHOADENOSINE PHOSPHOSULFATE REDUCTASE"/>
    <property type="match status" value="1"/>
</dbReference>
<dbReference type="Proteomes" id="UP001600943">
    <property type="component" value="Unassembled WGS sequence"/>
</dbReference>
<dbReference type="InterPro" id="IPR002500">
    <property type="entry name" value="PAPS_reduct_dom"/>
</dbReference>
<dbReference type="Pfam" id="PF01507">
    <property type="entry name" value="PAPS_reduct"/>
    <property type="match status" value="1"/>
</dbReference>
<dbReference type="EMBL" id="BAABYW010000001">
    <property type="protein sequence ID" value="GAA6409865.1"/>
    <property type="molecule type" value="Genomic_DNA"/>
</dbReference>
<dbReference type="InterPro" id="IPR014729">
    <property type="entry name" value="Rossmann-like_a/b/a_fold"/>
</dbReference>
<evidence type="ECO:0000313" key="2">
    <source>
        <dbReference type="EMBL" id="GAA6409865.1"/>
    </source>
</evidence>
<dbReference type="InterPro" id="IPR050128">
    <property type="entry name" value="Sulfate_adenylyltrnsfr_sub2"/>
</dbReference>
<gene>
    <name evidence="2" type="ORF">K040078D81_39820</name>
</gene>
<keyword evidence="3" id="KW-1185">Reference proteome</keyword>
<feature type="domain" description="Phosphoadenosine phosphosulphate reductase" evidence="1">
    <location>
        <begin position="45"/>
        <end position="108"/>
    </location>
</feature>
<accession>A0ABQ0BEH0</accession>
<evidence type="ECO:0000313" key="3">
    <source>
        <dbReference type="Proteomes" id="UP001600943"/>
    </source>
</evidence>
<evidence type="ECO:0000259" key="1">
    <source>
        <dbReference type="Pfam" id="PF01507"/>
    </source>
</evidence>
<dbReference type="PANTHER" id="PTHR43196">
    <property type="entry name" value="SULFATE ADENYLYLTRANSFERASE SUBUNIT 2"/>
    <property type="match status" value="1"/>
</dbReference>
<reference evidence="2 3" key="1">
    <citation type="submission" date="2024-04" db="EMBL/GenBank/DDBJ databases">
        <title>Defined microbial consortia suppress multidrug-resistant proinflammatory Enterobacteriaceae via ecological control.</title>
        <authorList>
            <person name="Furuichi M."/>
            <person name="Kawaguchi T."/>
            <person name="Pust M."/>
            <person name="Yasuma K."/>
            <person name="Plichta D."/>
            <person name="Hasegawa N."/>
            <person name="Ohya T."/>
            <person name="Bhattarai S."/>
            <person name="Sasajima S."/>
            <person name="Aoto Y."/>
            <person name="Tuganbaev T."/>
            <person name="Yaginuma M."/>
            <person name="Ueda M."/>
            <person name="Okahashi N."/>
            <person name="Amafuji K."/>
            <person name="Kiridooshi Y."/>
            <person name="Sugita K."/>
            <person name="Strazar M."/>
            <person name="Skelly A."/>
            <person name="Suda W."/>
            <person name="Hattori M."/>
            <person name="Nakamoto N."/>
            <person name="Caballero S."/>
            <person name="Norman J."/>
            <person name="Olle B."/>
            <person name="Tanoue T."/>
            <person name="Arita M."/>
            <person name="Bucci V."/>
            <person name="Atarashi K."/>
            <person name="Xavier R."/>
            <person name="Honda K."/>
        </authorList>
    </citation>
    <scope>NUCLEOTIDE SEQUENCE [LARGE SCALE GENOMIC DNA]</scope>
    <source>
        <strain evidence="3">k04-0078-D8-1</strain>
    </source>
</reference>
<comment type="caution">
    <text evidence="2">The sequence shown here is derived from an EMBL/GenBank/DDBJ whole genome shotgun (WGS) entry which is preliminary data.</text>
</comment>
<organism evidence="2 3">
    <name type="scientific">Blautia hominis</name>
    <dbReference type="NCBI Taxonomy" id="2025493"/>
    <lineage>
        <taxon>Bacteria</taxon>
        <taxon>Bacillati</taxon>
        <taxon>Bacillota</taxon>
        <taxon>Clostridia</taxon>
        <taxon>Lachnospirales</taxon>
        <taxon>Lachnospiraceae</taxon>
        <taxon>Blautia</taxon>
    </lineage>
</organism>
<protein>
    <recommendedName>
        <fullName evidence="1">Phosphoadenosine phosphosulphate reductase domain-containing protein</fullName>
    </recommendedName>
</protein>